<gene>
    <name evidence="1" type="ORF">PACLA_8A076759</name>
</gene>
<name>A0A6S7ICN5_PARCT</name>
<dbReference type="InterPro" id="IPR012337">
    <property type="entry name" value="RNaseH-like_sf"/>
</dbReference>
<keyword evidence="2" id="KW-1185">Reference proteome</keyword>
<protein>
    <submittedName>
        <fullName evidence="1">Zinc finger MYM-type 1-like</fullName>
    </submittedName>
</protein>
<dbReference type="PANTHER" id="PTHR45749">
    <property type="match status" value="1"/>
</dbReference>
<sequence>MAMKTFSDFTIYQTIASETIVQAIKDSLIRLQLSLSQCRGQCYDGASNMLGKKSGVAKQTGVALPTHCHSHSLSLGVKDATNNCQILSNTMNNTNEIVKLVKYSPKRENLLGDLKENLQYEDEEEDAAAAGLTKFSATRWTV</sequence>
<proteinExistence type="predicted"/>
<evidence type="ECO:0000313" key="1">
    <source>
        <dbReference type="EMBL" id="CAB4016715.1"/>
    </source>
</evidence>
<dbReference type="PANTHER" id="PTHR45749:SF21">
    <property type="entry name" value="DUF4371 DOMAIN-CONTAINING PROTEIN"/>
    <property type="match status" value="1"/>
</dbReference>
<organism evidence="1 2">
    <name type="scientific">Paramuricea clavata</name>
    <name type="common">Red gorgonian</name>
    <name type="synonym">Violescent sea-whip</name>
    <dbReference type="NCBI Taxonomy" id="317549"/>
    <lineage>
        <taxon>Eukaryota</taxon>
        <taxon>Metazoa</taxon>
        <taxon>Cnidaria</taxon>
        <taxon>Anthozoa</taxon>
        <taxon>Octocorallia</taxon>
        <taxon>Malacalcyonacea</taxon>
        <taxon>Plexauridae</taxon>
        <taxon>Paramuricea</taxon>
    </lineage>
</organism>
<dbReference type="AlphaFoldDB" id="A0A6S7ICN5"/>
<dbReference type="OrthoDB" id="10064879at2759"/>
<reference evidence="1" key="1">
    <citation type="submission" date="2020-04" db="EMBL/GenBank/DDBJ databases">
        <authorList>
            <person name="Alioto T."/>
            <person name="Alioto T."/>
            <person name="Gomez Garrido J."/>
        </authorList>
    </citation>
    <scope>NUCLEOTIDE SEQUENCE</scope>
    <source>
        <strain evidence="1">A484AB</strain>
    </source>
</reference>
<dbReference type="Proteomes" id="UP001152795">
    <property type="component" value="Unassembled WGS sequence"/>
</dbReference>
<evidence type="ECO:0000313" key="2">
    <source>
        <dbReference type="Proteomes" id="UP001152795"/>
    </source>
</evidence>
<comment type="caution">
    <text evidence="1">The sequence shown here is derived from an EMBL/GenBank/DDBJ whole genome shotgun (WGS) entry which is preliminary data.</text>
</comment>
<accession>A0A6S7ICN5</accession>
<dbReference type="EMBL" id="CACRXK020009231">
    <property type="protein sequence ID" value="CAB4016715.1"/>
    <property type="molecule type" value="Genomic_DNA"/>
</dbReference>
<dbReference type="SUPFAM" id="SSF53098">
    <property type="entry name" value="Ribonuclease H-like"/>
    <property type="match status" value="1"/>
</dbReference>